<proteinExistence type="predicted"/>
<reference evidence="1 2" key="1">
    <citation type="submission" date="2018-08" db="EMBL/GenBank/DDBJ databases">
        <title>Genome and evolution of the arbuscular mycorrhizal fungus Diversispora epigaea (formerly Glomus versiforme) and its bacterial endosymbionts.</title>
        <authorList>
            <person name="Sun X."/>
            <person name="Fei Z."/>
            <person name="Harrison M."/>
        </authorList>
    </citation>
    <scope>NUCLEOTIDE SEQUENCE [LARGE SCALE GENOMIC DNA]</scope>
    <source>
        <strain evidence="1 2">IT104</strain>
    </source>
</reference>
<organism evidence="1 2">
    <name type="scientific">Diversispora epigaea</name>
    <dbReference type="NCBI Taxonomy" id="1348612"/>
    <lineage>
        <taxon>Eukaryota</taxon>
        <taxon>Fungi</taxon>
        <taxon>Fungi incertae sedis</taxon>
        <taxon>Mucoromycota</taxon>
        <taxon>Glomeromycotina</taxon>
        <taxon>Glomeromycetes</taxon>
        <taxon>Diversisporales</taxon>
        <taxon>Diversisporaceae</taxon>
        <taxon>Diversispora</taxon>
    </lineage>
</organism>
<gene>
    <name evidence="1" type="ORF">Glove_606g27</name>
</gene>
<sequence length="91" mass="10291">MVWHGEGPLKVWTHMNQSHVIQAKNRNSHLLLDQASPIFEIIRFEGTALDLRISDFYKLTRFDLGQITVLGNSGKILFKSLVGITIEVKTG</sequence>
<accession>A0A397G792</accession>
<keyword evidence="2" id="KW-1185">Reference proteome</keyword>
<protein>
    <submittedName>
        <fullName evidence="1">Uncharacterized protein</fullName>
    </submittedName>
</protein>
<comment type="caution">
    <text evidence="1">The sequence shown here is derived from an EMBL/GenBank/DDBJ whole genome shotgun (WGS) entry which is preliminary data.</text>
</comment>
<evidence type="ECO:0000313" key="1">
    <source>
        <dbReference type="EMBL" id="RHZ46885.1"/>
    </source>
</evidence>
<dbReference type="Proteomes" id="UP000266861">
    <property type="component" value="Unassembled WGS sequence"/>
</dbReference>
<dbReference type="EMBL" id="PQFF01000504">
    <property type="protein sequence ID" value="RHZ46885.1"/>
    <property type="molecule type" value="Genomic_DNA"/>
</dbReference>
<name>A0A397G792_9GLOM</name>
<evidence type="ECO:0000313" key="2">
    <source>
        <dbReference type="Proteomes" id="UP000266861"/>
    </source>
</evidence>
<dbReference type="AlphaFoldDB" id="A0A397G792"/>